<dbReference type="Pfam" id="PF03798">
    <property type="entry name" value="TRAM_LAG1_CLN8"/>
    <property type="match status" value="1"/>
</dbReference>
<dbReference type="GO" id="GO:0050291">
    <property type="term" value="F:sphingosine N-acyltransferase activity"/>
    <property type="evidence" value="ECO:0007669"/>
    <property type="project" value="InterPro"/>
</dbReference>
<dbReference type="InterPro" id="IPR006634">
    <property type="entry name" value="TLC-dom"/>
</dbReference>
<organism evidence="8">
    <name type="scientific">Araucaria cunninghamii</name>
    <name type="common">Hoop pine</name>
    <name type="synonym">Moreton Bay pine</name>
    <dbReference type="NCBI Taxonomy" id="56994"/>
    <lineage>
        <taxon>Eukaryota</taxon>
        <taxon>Viridiplantae</taxon>
        <taxon>Streptophyta</taxon>
        <taxon>Embryophyta</taxon>
        <taxon>Tracheophyta</taxon>
        <taxon>Spermatophyta</taxon>
        <taxon>Pinopsida</taxon>
        <taxon>Pinidae</taxon>
        <taxon>Conifers II</taxon>
        <taxon>Araucariales</taxon>
        <taxon>Araucariaceae</taxon>
        <taxon>Araucaria</taxon>
    </lineage>
</organism>
<dbReference type="EMBL" id="GCKF01034803">
    <property type="protein sequence ID" value="JAG97140.1"/>
    <property type="molecule type" value="Transcribed_RNA"/>
</dbReference>
<evidence type="ECO:0000256" key="6">
    <source>
        <dbReference type="SAM" id="Phobius"/>
    </source>
</evidence>
<evidence type="ECO:0000313" key="8">
    <source>
        <dbReference type="EMBL" id="JAG97140.1"/>
    </source>
</evidence>
<proteinExistence type="predicted"/>
<dbReference type="PANTHER" id="PTHR12560">
    <property type="entry name" value="LONGEVITY ASSURANCE FACTOR 1 LAG1"/>
    <property type="match status" value="1"/>
</dbReference>
<evidence type="ECO:0000256" key="5">
    <source>
        <dbReference type="PROSITE-ProRule" id="PRU00205"/>
    </source>
</evidence>
<feature type="domain" description="TLC" evidence="7">
    <location>
        <begin position="75"/>
        <end position="289"/>
    </location>
</feature>
<dbReference type="GO" id="GO:0046513">
    <property type="term" value="P:ceramide biosynthetic process"/>
    <property type="evidence" value="ECO:0007669"/>
    <property type="project" value="InterPro"/>
</dbReference>
<accession>A0A0D6R5G8</accession>
<dbReference type="InterPro" id="IPR016439">
    <property type="entry name" value="Lag1/Lac1-like"/>
</dbReference>
<keyword evidence="4 5" id="KW-0472">Membrane</keyword>
<keyword evidence="2 5" id="KW-0812">Transmembrane</keyword>
<keyword evidence="3 6" id="KW-1133">Transmembrane helix</keyword>
<evidence type="ECO:0000256" key="2">
    <source>
        <dbReference type="ARBA" id="ARBA00022692"/>
    </source>
</evidence>
<feature type="transmembrane region" description="Helical" evidence="6">
    <location>
        <begin position="130"/>
        <end position="149"/>
    </location>
</feature>
<dbReference type="GO" id="GO:0005789">
    <property type="term" value="C:endoplasmic reticulum membrane"/>
    <property type="evidence" value="ECO:0007669"/>
    <property type="project" value="UniProtKB-SubCell"/>
</dbReference>
<reference evidence="8" key="1">
    <citation type="submission" date="2015-03" db="EMBL/GenBank/DDBJ databases">
        <title>A transcriptome of Araucaria cunninghamii, an australian fine timber species.</title>
        <authorList>
            <person name="Jing Yi C.J.Y."/>
            <person name="Yin San L.Y.S."/>
            <person name="Abdul Karim S.S."/>
            <person name="Wan Azmi N.N."/>
            <person name="Hercus R.R."/>
            <person name="Croft L.L."/>
        </authorList>
    </citation>
    <scope>NUCLEOTIDE SEQUENCE</scope>
    <source>
        <strain evidence="8">MI0301</strain>
        <tissue evidence="8">Leaf</tissue>
    </source>
</reference>
<sequence>MQFSMASTFRWRDWEYEEYPSKEDLFAVLVFALLFPALRFFLERLLLERIGRCFVLGSMKGLSENEIEDLQKRHKKFKESAWKCLYYFSAESLALAVTYNEPWFTSTHNFWVGPGDHIWPDQKVKTKLKLLYMYVAGFYTYSIFAVIFWETRRSDFGVTMSHHVATLILILASYLLRFSRVGSIVLAIHDANDVLLEISKMFKYSGSTMIPSICFILFAISWIVLRLAYFPFWIIWSTSYEVILAIDTKKHKTEGPIYYYIFNTLLICLLVLHIYWSVLIYRMFVRQIKARGKISEDVRSDSEGDDKED</sequence>
<evidence type="ECO:0000256" key="3">
    <source>
        <dbReference type="ARBA" id="ARBA00022989"/>
    </source>
</evidence>
<feature type="transmembrane region" description="Helical" evidence="6">
    <location>
        <begin position="257"/>
        <end position="281"/>
    </location>
</feature>
<dbReference type="PROSITE" id="PS50922">
    <property type="entry name" value="TLC"/>
    <property type="match status" value="1"/>
</dbReference>
<feature type="transmembrane region" description="Helical" evidence="6">
    <location>
        <begin position="164"/>
        <end position="188"/>
    </location>
</feature>
<protein>
    <recommendedName>
        <fullName evidence="7">TLC domain-containing protein</fullName>
    </recommendedName>
</protein>
<feature type="transmembrane region" description="Helical" evidence="6">
    <location>
        <begin position="209"/>
        <end position="237"/>
    </location>
</feature>
<feature type="transmembrane region" description="Helical" evidence="6">
    <location>
        <begin position="25"/>
        <end position="42"/>
    </location>
</feature>
<name>A0A0D6R5G8_ARACU</name>
<evidence type="ECO:0000256" key="1">
    <source>
        <dbReference type="ARBA" id="ARBA00004477"/>
    </source>
</evidence>
<evidence type="ECO:0000259" key="7">
    <source>
        <dbReference type="PROSITE" id="PS50922"/>
    </source>
</evidence>
<dbReference type="AlphaFoldDB" id="A0A0D6R5G8"/>
<dbReference type="SMART" id="SM00724">
    <property type="entry name" value="TLC"/>
    <property type="match status" value="1"/>
</dbReference>
<comment type="subcellular location">
    <subcellularLocation>
        <location evidence="1">Endoplasmic reticulum membrane</location>
        <topology evidence="1">Multi-pass membrane protein</topology>
    </subcellularLocation>
</comment>
<evidence type="ECO:0000256" key="4">
    <source>
        <dbReference type="ARBA" id="ARBA00023136"/>
    </source>
</evidence>
<dbReference type="PANTHER" id="PTHR12560:SF49">
    <property type="entry name" value="CERAMIDE SYNTHASE 1 LOH3"/>
    <property type="match status" value="1"/>
</dbReference>